<dbReference type="InterPro" id="IPR000792">
    <property type="entry name" value="Tscrpt_reg_LuxR_C"/>
</dbReference>
<name>A0A380TI99_9ZZZZ</name>
<reference evidence="2" key="1">
    <citation type="submission" date="2018-07" db="EMBL/GenBank/DDBJ databases">
        <authorList>
            <person name="Quirk P.G."/>
            <person name="Krulwich T.A."/>
        </authorList>
    </citation>
    <scope>NUCLEOTIDE SEQUENCE</scope>
</reference>
<dbReference type="InterPro" id="IPR016032">
    <property type="entry name" value="Sig_transdc_resp-reg_C-effctor"/>
</dbReference>
<dbReference type="GO" id="GO:0003677">
    <property type="term" value="F:DNA binding"/>
    <property type="evidence" value="ECO:0007669"/>
    <property type="project" value="InterPro"/>
</dbReference>
<proteinExistence type="predicted"/>
<dbReference type="Gene3D" id="1.10.10.10">
    <property type="entry name" value="Winged helix-like DNA-binding domain superfamily/Winged helix DNA-binding domain"/>
    <property type="match status" value="1"/>
</dbReference>
<accession>A0A380TI99</accession>
<dbReference type="Pfam" id="PF00196">
    <property type="entry name" value="GerE"/>
    <property type="match status" value="1"/>
</dbReference>
<dbReference type="EMBL" id="UIDG01000374">
    <property type="protein sequence ID" value="SUS07431.1"/>
    <property type="molecule type" value="Genomic_DNA"/>
</dbReference>
<evidence type="ECO:0000259" key="1">
    <source>
        <dbReference type="SMART" id="SM00421"/>
    </source>
</evidence>
<gene>
    <name evidence="2" type="ORF">DF3PB_4350004</name>
</gene>
<protein>
    <recommendedName>
        <fullName evidence="1">HTH luxR-type domain-containing protein</fullName>
    </recommendedName>
</protein>
<organism evidence="2">
    <name type="scientific">metagenome</name>
    <dbReference type="NCBI Taxonomy" id="256318"/>
    <lineage>
        <taxon>unclassified sequences</taxon>
        <taxon>metagenomes</taxon>
    </lineage>
</organism>
<dbReference type="SMART" id="SM00421">
    <property type="entry name" value="HTH_LUXR"/>
    <property type="match status" value="1"/>
</dbReference>
<dbReference type="InterPro" id="IPR036388">
    <property type="entry name" value="WH-like_DNA-bd_sf"/>
</dbReference>
<sequence length="377" mass="40503">MEQQHLDIVRAYYRAALAGADWSEPLTLLGDATGAGACIVVTHNFRTGVSRIEHASGLEASHIAAFNAAGAPASVWFRDQRHFQIAPSVVSGRDLLTVADLVDSPFYRFWLKPLGLLDHAFIVLQRRRDAMRILQLGREERNGPFAEADLALLRRLAADLHHATLAGEDLKRQNATSETLISALKGMPVGVVIANAEGAALATNDVAQSVIEAGEGIQATANGLSIDSNSRRIKLRDLVAQVTAPGRTAAERTHLMAVSRHGGGRPLALLLTAAGPCETDTELTPEAPAAILYVGDPDRVMVFDNARIAKLYGLSRAESRVAALLASGYRLEQAADMLGVAYETVRKHLKQIFSKTGTYRQAELVRILVNGPASLAI</sequence>
<dbReference type="AlphaFoldDB" id="A0A380TI99"/>
<dbReference type="SUPFAM" id="SSF46894">
    <property type="entry name" value="C-terminal effector domain of the bipartite response regulators"/>
    <property type="match status" value="1"/>
</dbReference>
<evidence type="ECO:0000313" key="2">
    <source>
        <dbReference type="EMBL" id="SUS07431.1"/>
    </source>
</evidence>
<feature type="domain" description="HTH luxR-type" evidence="1">
    <location>
        <begin position="311"/>
        <end position="368"/>
    </location>
</feature>
<dbReference type="GO" id="GO:0006355">
    <property type="term" value="P:regulation of DNA-templated transcription"/>
    <property type="evidence" value="ECO:0007669"/>
    <property type="project" value="InterPro"/>
</dbReference>